<dbReference type="EMBL" id="JAINZZ010000029">
    <property type="protein sequence ID" value="MBY8880275.1"/>
    <property type="molecule type" value="Genomic_DNA"/>
</dbReference>
<keyword evidence="1" id="KW-0472">Membrane</keyword>
<sequence>MSTATATTPQSAPARAERPAYKVTAARVLRSEWAKFWSLRSSWITLTLALVFVLFFGLIRAWRYKVNITGGHPMHGPEMMSANAVSLSLFGLNFGQLAVGVLGVLVAAGEYSTGMIRSTLAAVPRRLPVLWSKAVVFGAVALGVGVVGAFVAFGFGSHIVSGTRAAVTFSGAGVLRSLVMAGVYLALIGVCGVALGALLRSVAGGIAVLFGTLLLVPGLTELLPTSWQNNVSQYLPSHAGDSMYALHQDAHTLSPGMGLLVLALWTALALAGAAYRLKRADA</sequence>
<accession>A0ABS7QCZ4</accession>
<organism evidence="2 3">
    <name type="scientific">Actinacidiphila acidipaludis</name>
    <dbReference type="NCBI Taxonomy" id="2873382"/>
    <lineage>
        <taxon>Bacteria</taxon>
        <taxon>Bacillati</taxon>
        <taxon>Actinomycetota</taxon>
        <taxon>Actinomycetes</taxon>
        <taxon>Kitasatosporales</taxon>
        <taxon>Streptomycetaceae</taxon>
        <taxon>Actinacidiphila</taxon>
    </lineage>
</organism>
<feature type="transmembrane region" description="Helical" evidence="1">
    <location>
        <begin position="175"/>
        <end position="195"/>
    </location>
</feature>
<evidence type="ECO:0000313" key="3">
    <source>
        <dbReference type="Proteomes" id="UP000778578"/>
    </source>
</evidence>
<feature type="transmembrane region" description="Helical" evidence="1">
    <location>
        <begin position="202"/>
        <end position="220"/>
    </location>
</feature>
<evidence type="ECO:0000256" key="1">
    <source>
        <dbReference type="SAM" id="Phobius"/>
    </source>
</evidence>
<reference evidence="2 3" key="1">
    <citation type="submission" date="2021-08" db="EMBL/GenBank/DDBJ databases">
        <title>WGS of actinomycetes from Thailand.</title>
        <authorList>
            <person name="Thawai C."/>
        </authorList>
    </citation>
    <scope>NUCLEOTIDE SEQUENCE [LARGE SCALE GENOMIC DNA]</scope>
    <source>
        <strain evidence="2 3">PLK6-54</strain>
    </source>
</reference>
<proteinExistence type="predicted"/>
<evidence type="ECO:0000313" key="2">
    <source>
        <dbReference type="EMBL" id="MBY8880275.1"/>
    </source>
</evidence>
<dbReference type="RefSeq" id="WP_222965135.1">
    <property type="nucleotide sequence ID" value="NZ_JAINZZ010000029.1"/>
</dbReference>
<keyword evidence="3" id="KW-1185">Reference proteome</keyword>
<feature type="transmembrane region" description="Helical" evidence="1">
    <location>
        <begin position="130"/>
        <end position="155"/>
    </location>
</feature>
<dbReference type="Proteomes" id="UP000778578">
    <property type="component" value="Unassembled WGS sequence"/>
</dbReference>
<comment type="caution">
    <text evidence="2">The sequence shown here is derived from an EMBL/GenBank/DDBJ whole genome shotgun (WGS) entry which is preliminary data.</text>
</comment>
<keyword evidence="1" id="KW-1133">Transmembrane helix</keyword>
<feature type="transmembrane region" description="Helical" evidence="1">
    <location>
        <begin position="82"/>
        <end position="109"/>
    </location>
</feature>
<feature type="transmembrane region" description="Helical" evidence="1">
    <location>
        <begin position="256"/>
        <end position="277"/>
    </location>
</feature>
<feature type="transmembrane region" description="Helical" evidence="1">
    <location>
        <begin position="43"/>
        <end position="62"/>
    </location>
</feature>
<keyword evidence="1" id="KW-0812">Transmembrane</keyword>
<gene>
    <name evidence="2" type="ORF">K7862_21945</name>
</gene>
<name>A0ABS7QCZ4_9ACTN</name>
<protein>
    <submittedName>
        <fullName evidence="2">ABC transporter permease</fullName>
    </submittedName>
</protein>